<protein>
    <submittedName>
        <fullName evidence="1">YbdD/YjiX family protein</fullName>
    </submittedName>
</protein>
<reference evidence="1" key="1">
    <citation type="submission" date="2020-12" db="EMBL/GenBank/DDBJ databases">
        <title>Antrihabitans popcorni sp. nov. and Antrihabitans auranticaus sp. nov., isolated from a larva cave.</title>
        <authorList>
            <person name="Lee S.D."/>
            <person name="Kim I.S."/>
        </authorList>
    </citation>
    <scope>NUCLEOTIDE SEQUENCE</scope>
    <source>
        <strain evidence="1">YC3-6</strain>
    </source>
</reference>
<evidence type="ECO:0000313" key="1">
    <source>
        <dbReference type="EMBL" id="MBJ8342688.1"/>
    </source>
</evidence>
<dbReference type="AlphaFoldDB" id="A0A934NW66"/>
<accession>A0A934NW66</accession>
<name>A0A934NW66_9NOCA</name>
<dbReference type="Pfam" id="PF04328">
    <property type="entry name" value="Sel_put"/>
    <property type="match status" value="1"/>
</dbReference>
<sequence length="60" mass="7222">MRAVLRSVMWWITSVMGDHDYARYVEYLRTHDPDADVPTEREFWRARYRAQDTNPGARCC</sequence>
<dbReference type="Proteomes" id="UP000655868">
    <property type="component" value="Unassembled WGS sequence"/>
</dbReference>
<organism evidence="1 2">
    <name type="scientific">Antrihabitans stalagmiti</name>
    <dbReference type="NCBI Taxonomy" id="2799499"/>
    <lineage>
        <taxon>Bacteria</taxon>
        <taxon>Bacillati</taxon>
        <taxon>Actinomycetota</taxon>
        <taxon>Actinomycetes</taxon>
        <taxon>Mycobacteriales</taxon>
        <taxon>Nocardiaceae</taxon>
        <taxon>Antrihabitans</taxon>
    </lineage>
</organism>
<evidence type="ECO:0000313" key="2">
    <source>
        <dbReference type="Proteomes" id="UP000655868"/>
    </source>
</evidence>
<gene>
    <name evidence="1" type="ORF">JGU71_27740</name>
</gene>
<keyword evidence="2" id="KW-1185">Reference proteome</keyword>
<dbReference type="EMBL" id="JAEMNV010000013">
    <property type="protein sequence ID" value="MBJ8342688.1"/>
    <property type="molecule type" value="Genomic_DNA"/>
</dbReference>
<dbReference type="InterPro" id="IPR007423">
    <property type="entry name" value="Sel_put"/>
</dbReference>
<comment type="caution">
    <text evidence="1">The sequence shown here is derived from an EMBL/GenBank/DDBJ whole genome shotgun (WGS) entry which is preliminary data.</text>
</comment>
<proteinExistence type="predicted"/>
<dbReference type="RefSeq" id="WP_199708384.1">
    <property type="nucleotide sequence ID" value="NZ_JAEMNV010000013.1"/>
</dbReference>